<dbReference type="EMBL" id="ML986507">
    <property type="protein sequence ID" value="KAF2273833.1"/>
    <property type="molecule type" value="Genomic_DNA"/>
</dbReference>
<dbReference type="Proteomes" id="UP000800097">
    <property type="component" value="Unassembled WGS sequence"/>
</dbReference>
<keyword evidence="4" id="KW-1185">Reference proteome</keyword>
<feature type="region of interest" description="Disordered" evidence="1">
    <location>
        <begin position="37"/>
        <end position="75"/>
    </location>
</feature>
<accession>A0A6A6JCD0</accession>
<feature type="compositionally biased region" description="Basic residues" evidence="1">
    <location>
        <begin position="37"/>
        <end position="48"/>
    </location>
</feature>
<evidence type="ECO:0000313" key="4">
    <source>
        <dbReference type="Proteomes" id="UP000800097"/>
    </source>
</evidence>
<protein>
    <submittedName>
        <fullName evidence="3">Uncharacterized protein</fullName>
    </submittedName>
</protein>
<name>A0A6A6JCD0_WESOR</name>
<dbReference type="RefSeq" id="XP_033651372.1">
    <property type="nucleotide sequence ID" value="XM_033793232.1"/>
</dbReference>
<organism evidence="3 4">
    <name type="scientific">Westerdykella ornata</name>
    <dbReference type="NCBI Taxonomy" id="318751"/>
    <lineage>
        <taxon>Eukaryota</taxon>
        <taxon>Fungi</taxon>
        <taxon>Dikarya</taxon>
        <taxon>Ascomycota</taxon>
        <taxon>Pezizomycotina</taxon>
        <taxon>Dothideomycetes</taxon>
        <taxon>Pleosporomycetidae</taxon>
        <taxon>Pleosporales</taxon>
        <taxon>Sporormiaceae</taxon>
        <taxon>Westerdykella</taxon>
    </lineage>
</organism>
<feature type="transmembrane region" description="Helical" evidence="2">
    <location>
        <begin position="163"/>
        <end position="186"/>
    </location>
</feature>
<reference evidence="3" key="1">
    <citation type="journal article" date="2020" name="Stud. Mycol.">
        <title>101 Dothideomycetes genomes: a test case for predicting lifestyles and emergence of pathogens.</title>
        <authorList>
            <person name="Haridas S."/>
            <person name="Albert R."/>
            <person name="Binder M."/>
            <person name="Bloem J."/>
            <person name="Labutti K."/>
            <person name="Salamov A."/>
            <person name="Andreopoulos B."/>
            <person name="Baker S."/>
            <person name="Barry K."/>
            <person name="Bills G."/>
            <person name="Bluhm B."/>
            <person name="Cannon C."/>
            <person name="Castanera R."/>
            <person name="Culley D."/>
            <person name="Daum C."/>
            <person name="Ezra D."/>
            <person name="Gonzalez J."/>
            <person name="Henrissat B."/>
            <person name="Kuo A."/>
            <person name="Liang C."/>
            <person name="Lipzen A."/>
            <person name="Lutzoni F."/>
            <person name="Magnuson J."/>
            <person name="Mondo S."/>
            <person name="Nolan M."/>
            <person name="Ohm R."/>
            <person name="Pangilinan J."/>
            <person name="Park H.-J."/>
            <person name="Ramirez L."/>
            <person name="Alfaro M."/>
            <person name="Sun H."/>
            <person name="Tritt A."/>
            <person name="Yoshinaga Y."/>
            <person name="Zwiers L.-H."/>
            <person name="Turgeon B."/>
            <person name="Goodwin S."/>
            <person name="Spatafora J."/>
            <person name="Crous P."/>
            <person name="Grigoriev I."/>
        </authorList>
    </citation>
    <scope>NUCLEOTIDE SEQUENCE</scope>
    <source>
        <strain evidence="3">CBS 379.55</strain>
    </source>
</reference>
<evidence type="ECO:0000313" key="3">
    <source>
        <dbReference type="EMBL" id="KAF2273833.1"/>
    </source>
</evidence>
<evidence type="ECO:0000256" key="2">
    <source>
        <dbReference type="SAM" id="Phobius"/>
    </source>
</evidence>
<gene>
    <name evidence="3" type="ORF">EI97DRAFT_145771</name>
</gene>
<dbReference type="AlphaFoldDB" id="A0A6A6JCD0"/>
<keyword evidence="2" id="KW-0472">Membrane</keyword>
<keyword evidence="2" id="KW-1133">Transmembrane helix</keyword>
<proteinExistence type="predicted"/>
<sequence>MMEMERVYPVLLYPVSTEPSTLTSNRGARDRHIHIHIQHHTAQPRRRPQYSTHLSTLNPHPQPSAPDPQNPCKTHTYPTLPSSTLVIRSTHRIHSTPVIDVPPSLLPPGHTHTATPRASLQVHASLLRLRLCFILILPLRLRLPPPHHPPLPPRRRNLRLFRLLAYSSVGDASAATAAGASCFVFLRLRKI</sequence>
<dbReference type="GeneID" id="54546407"/>
<feature type="compositionally biased region" description="Pro residues" evidence="1">
    <location>
        <begin position="60"/>
        <end position="69"/>
    </location>
</feature>
<feature type="compositionally biased region" description="Polar residues" evidence="1">
    <location>
        <begin position="49"/>
        <end position="59"/>
    </location>
</feature>
<keyword evidence="2" id="KW-0812">Transmembrane</keyword>
<evidence type="ECO:0000256" key="1">
    <source>
        <dbReference type="SAM" id="MobiDB-lite"/>
    </source>
</evidence>